<feature type="region of interest" description="Disordered" evidence="4">
    <location>
        <begin position="512"/>
        <end position="541"/>
    </location>
</feature>
<sequence length="665" mass="71039">MPAVRLSSRRGSAVGRRRSSLATTVLAKPGTYGYAPPPPTSPPVTFAPNVTPVSYSEPSPTPSPFGSPSLTTDLPLPIFPPSETPAPPPTRKRQPRGKRRSQGYIPRPPNAFMLFRADFVRQKHVPGTIEANHGSLSKIIGNCWRALPLAEKHIWEIKAKHAKAEHKQKYPDYKFRPVHTKRNAAAAAAVAAAEAAPSLLARPPKPQLSPQEDERRCEEVAALLLQGKKGEELASAIKELDSRRLAEFATRSSASPDPASFYHQNSKFPHPLNLDPMYYPQIPSSPPSSALTSSHASGSGAGSPYQLPMPLEHSTRDHTWRHRRSSSVPLPNDYSYSFPPFMYNENQGSIGQGVTLPPIGYATQPHPLQHNANNTGFILPPPPSSNDSLAGLPLSISGAGRGSFSSWAQHAGSGNGSSFSYPRPSFSFGNRGSFSFASTFGGAWSGSGQTSHNHSPVGRRASSAQAFFSPSSLSYTGYAGAAASQQPEAEEELPDADTSLFEAGFLNSFGGGGGGAMSPTTGGVSPFDAPEAQQQQQLHAPQPVHAVSPLGVEFAVPEPGYDGSYSYTAASTPLSSYAAEGSYADDVVVVVEQQQHLQAEEATSDDELEYPPFEFPTEESHHTLGMIADDLRMGMEEDAHSPAAVSSATYDIAMSPYDSYSADFI</sequence>
<dbReference type="SMART" id="SM00398">
    <property type="entry name" value="HMG"/>
    <property type="match status" value="1"/>
</dbReference>
<proteinExistence type="predicted"/>
<feature type="compositionally biased region" description="Pro residues" evidence="4">
    <location>
        <begin position="77"/>
        <end position="89"/>
    </location>
</feature>
<evidence type="ECO:0000256" key="1">
    <source>
        <dbReference type="ARBA" id="ARBA00023125"/>
    </source>
</evidence>
<dbReference type="PANTHER" id="PTHR45789">
    <property type="entry name" value="FI18025P1"/>
    <property type="match status" value="1"/>
</dbReference>
<evidence type="ECO:0000256" key="3">
    <source>
        <dbReference type="PROSITE-ProRule" id="PRU00267"/>
    </source>
</evidence>
<feature type="compositionally biased region" description="Low complexity" evidence="4">
    <location>
        <begin position="287"/>
        <end position="304"/>
    </location>
</feature>
<dbReference type="InterPro" id="IPR036910">
    <property type="entry name" value="HMG_box_dom_sf"/>
</dbReference>
<feature type="compositionally biased region" description="Low complexity" evidence="4">
    <location>
        <begin position="1"/>
        <end position="14"/>
    </location>
</feature>
<dbReference type="PANTHER" id="PTHR45789:SF2">
    <property type="entry name" value="FI18025P1"/>
    <property type="match status" value="1"/>
</dbReference>
<feature type="compositionally biased region" description="Basic residues" evidence="4">
    <location>
        <begin position="90"/>
        <end position="101"/>
    </location>
</feature>
<protein>
    <submittedName>
        <fullName evidence="6">HMG box domain-containing protein</fullName>
    </submittedName>
</protein>
<dbReference type="Gene3D" id="1.10.30.10">
    <property type="entry name" value="High mobility group box domain"/>
    <property type="match status" value="1"/>
</dbReference>
<reference evidence="6 7" key="1">
    <citation type="journal article" date="2024" name="J Genomics">
        <title>Draft genome sequencing and assembly of Favolaschia claudopus CIRM-BRFM 2984 isolated from oak limbs.</title>
        <authorList>
            <person name="Navarro D."/>
            <person name="Drula E."/>
            <person name="Chaduli D."/>
            <person name="Cazenave R."/>
            <person name="Ahrendt S."/>
            <person name="Wang J."/>
            <person name="Lipzen A."/>
            <person name="Daum C."/>
            <person name="Barry K."/>
            <person name="Grigoriev I.V."/>
            <person name="Favel A."/>
            <person name="Rosso M.N."/>
            <person name="Martin F."/>
        </authorList>
    </citation>
    <scope>NUCLEOTIDE SEQUENCE [LARGE SCALE GENOMIC DNA]</scope>
    <source>
        <strain evidence="6 7">CIRM-BRFM 2984</strain>
    </source>
</reference>
<dbReference type="InterPro" id="IPR051356">
    <property type="entry name" value="SOX/SOX-like_TF"/>
</dbReference>
<feature type="domain" description="HMG box" evidence="5">
    <location>
        <begin position="105"/>
        <end position="174"/>
    </location>
</feature>
<feature type="DNA-binding region" description="HMG box" evidence="3">
    <location>
        <begin position="105"/>
        <end position="174"/>
    </location>
</feature>
<evidence type="ECO:0000256" key="4">
    <source>
        <dbReference type="SAM" id="MobiDB-lite"/>
    </source>
</evidence>
<dbReference type="GO" id="GO:0005634">
    <property type="term" value="C:nucleus"/>
    <property type="evidence" value="ECO:0007669"/>
    <property type="project" value="UniProtKB-UniRule"/>
</dbReference>
<dbReference type="GO" id="GO:0000978">
    <property type="term" value="F:RNA polymerase II cis-regulatory region sequence-specific DNA binding"/>
    <property type="evidence" value="ECO:0007669"/>
    <property type="project" value="TreeGrafter"/>
</dbReference>
<gene>
    <name evidence="6" type="ORF">R3P38DRAFT_2614423</name>
</gene>
<keyword evidence="1 3" id="KW-0238">DNA-binding</keyword>
<keyword evidence="7" id="KW-1185">Reference proteome</keyword>
<feature type="region of interest" description="Disordered" evidence="4">
    <location>
        <begin position="1"/>
        <end position="107"/>
    </location>
</feature>
<dbReference type="SUPFAM" id="SSF47095">
    <property type="entry name" value="HMG-box"/>
    <property type="match status" value="1"/>
</dbReference>
<evidence type="ECO:0000313" key="6">
    <source>
        <dbReference type="EMBL" id="KAK7039806.1"/>
    </source>
</evidence>
<dbReference type="InterPro" id="IPR009071">
    <property type="entry name" value="HMG_box_dom"/>
</dbReference>
<dbReference type="Pfam" id="PF00505">
    <property type="entry name" value="HMG_box"/>
    <property type="match status" value="1"/>
</dbReference>
<name>A0AAW0CL48_9AGAR</name>
<evidence type="ECO:0000256" key="2">
    <source>
        <dbReference type="ARBA" id="ARBA00023242"/>
    </source>
</evidence>
<evidence type="ECO:0000259" key="5">
    <source>
        <dbReference type="PROSITE" id="PS50118"/>
    </source>
</evidence>
<dbReference type="GO" id="GO:0000981">
    <property type="term" value="F:DNA-binding transcription factor activity, RNA polymerase II-specific"/>
    <property type="evidence" value="ECO:0007669"/>
    <property type="project" value="TreeGrafter"/>
</dbReference>
<comment type="caution">
    <text evidence="6">The sequence shown here is derived from an EMBL/GenBank/DDBJ whole genome shotgun (WGS) entry which is preliminary data.</text>
</comment>
<dbReference type="CDD" id="cd01389">
    <property type="entry name" value="HMG-box_ROX1-like"/>
    <property type="match status" value="1"/>
</dbReference>
<organism evidence="6 7">
    <name type="scientific">Favolaschia claudopus</name>
    <dbReference type="NCBI Taxonomy" id="2862362"/>
    <lineage>
        <taxon>Eukaryota</taxon>
        <taxon>Fungi</taxon>
        <taxon>Dikarya</taxon>
        <taxon>Basidiomycota</taxon>
        <taxon>Agaricomycotina</taxon>
        <taxon>Agaricomycetes</taxon>
        <taxon>Agaricomycetidae</taxon>
        <taxon>Agaricales</taxon>
        <taxon>Marasmiineae</taxon>
        <taxon>Mycenaceae</taxon>
        <taxon>Favolaschia</taxon>
    </lineage>
</organism>
<feature type="region of interest" description="Disordered" evidence="4">
    <location>
        <begin position="273"/>
        <end position="326"/>
    </location>
</feature>
<dbReference type="AlphaFoldDB" id="A0AAW0CL48"/>
<evidence type="ECO:0000313" key="7">
    <source>
        <dbReference type="Proteomes" id="UP001362999"/>
    </source>
</evidence>
<keyword evidence="2 3" id="KW-0539">Nucleus</keyword>
<dbReference type="PROSITE" id="PS50118">
    <property type="entry name" value="HMG_BOX_2"/>
    <property type="match status" value="1"/>
</dbReference>
<dbReference type="EMBL" id="JAWWNJ010000016">
    <property type="protein sequence ID" value="KAK7039806.1"/>
    <property type="molecule type" value="Genomic_DNA"/>
</dbReference>
<feature type="compositionally biased region" description="Low complexity" evidence="4">
    <location>
        <begin position="529"/>
        <end position="541"/>
    </location>
</feature>
<dbReference type="Proteomes" id="UP001362999">
    <property type="component" value="Unassembled WGS sequence"/>
</dbReference>
<accession>A0AAW0CL48</accession>